<feature type="domain" description="G-patch" evidence="3">
    <location>
        <begin position="326"/>
        <end position="364"/>
    </location>
</feature>
<reference evidence="4" key="2">
    <citation type="journal article" date="2019" name="IMA Fungus">
        <title>Genome sequencing and comparison of five Tilletia species to identify candidate genes for the detection of regulated species infecting wheat.</title>
        <authorList>
            <person name="Nguyen H.D.T."/>
            <person name="Sultana T."/>
            <person name="Kesanakurti P."/>
            <person name="Hambleton S."/>
        </authorList>
    </citation>
    <scope>NUCLEOTIDE SEQUENCE</scope>
    <source>
        <strain evidence="4">DAOMC 236422</strain>
    </source>
</reference>
<feature type="compositionally biased region" description="Basic residues" evidence="2">
    <location>
        <begin position="437"/>
        <end position="446"/>
    </location>
</feature>
<evidence type="ECO:0000256" key="2">
    <source>
        <dbReference type="SAM" id="MobiDB-lite"/>
    </source>
</evidence>
<gene>
    <name evidence="4" type="ORF">A4X09_0g4499</name>
</gene>
<feature type="compositionally biased region" description="Basic and acidic residues" evidence="2">
    <location>
        <begin position="418"/>
        <end position="436"/>
    </location>
</feature>
<dbReference type="GO" id="GO:0003676">
    <property type="term" value="F:nucleic acid binding"/>
    <property type="evidence" value="ECO:0007669"/>
    <property type="project" value="InterPro"/>
</dbReference>
<dbReference type="AlphaFoldDB" id="A0A8X7T481"/>
<feature type="compositionally biased region" description="Acidic residues" evidence="2">
    <location>
        <begin position="39"/>
        <end position="55"/>
    </location>
</feature>
<evidence type="ECO:0000313" key="4">
    <source>
        <dbReference type="EMBL" id="KAE8267854.1"/>
    </source>
</evidence>
<evidence type="ECO:0000259" key="3">
    <source>
        <dbReference type="PROSITE" id="PS50174"/>
    </source>
</evidence>
<dbReference type="InterPro" id="IPR045211">
    <property type="entry name" value="TFP11/STIP/Ntr1"/>
</dbReference>
<name>A0A8X7T481_9BASI</name>
<dbReference type="PROSITE" id="PS50174">
    <property type="entry name" value="G_PATCH"/>
    <property type="match status" value="1"/>
</dbReference>
<feature type="compositionally biased region" description="Pro residues" evidence="2">
    <location>
        <begin position="212"/>
        <end position="227"/>
    </location>
</feature>
<dbReference type="SMART" id="SM00443">
    <property type="entry name" value="G_patch"/>
    <property type="match status" value="1"/>
</dbReference>
<dbReference type="GO" id="GO:0071008">
    <property type="term" value="C:U2-type post-mRNA release spliceosomal complex"/>
    <property type="evidence" value="ECO:0007669"/>
    <property type="project" value="TreeGrafter"/>
</dbReference>
<dbReference type="InterPro" id="IPR022783">
    <property type="entry name" value="GCFC_dom"/>
</dbReference>
<reference evidence="4" key="1">
    <citation type="submission" date="2016-04" db="EMBL/GenBank/DDBJ databases">
        <authorList>
            <person name="Nguyen H.D."/>
            <person name="Samba Siva P."/>
            <person name="Cullis J."/>
            <person name="Levesque C.A."/>
            <person name="Hambleton S."/>
        </authorList>
    </citation>
    <scope>NUCLEOTIDE SEQUENCE</scope>
    <source>
        <strain evidence="4">DAOMC 236422</strain>
    </source>
</reference>
<proteinExistence type="inferred from homology"/>
<dbReference type="EMBL" id="LWDG02000193">
    <property type="protein sequence ID" value="KAE8267854.1"/>
    <property type="molecule type" value="Genomic_DNA"/>
</dbReference>
<sequence>MPRGLGAAPPARQDSDLNVFPGLGSKRKPPRADKYADVVVEEGDDDEEDNDEDNGDSGFPAAGPSSSMLGGFGRGGIGGKRKRSSKLAMRTRGRDDDDDEFMHPSTDSSDEDEKDDDDDADDEVGDAATSSRKRAEPIEEDDLEFVPKSFTSRATRGGLGSSSQSAARREEDGEGLSSSSKRQPVRRRGIGASVFVKAKQPETVVEVDDVPEPSPPQPGPPPPPPPTLSSTNGDVPGLPPGPPPGPPPPGPPVPGLPPSIPASINPYASASSMQESNMPSAFGSQSSFKKRAKAIPEERGRPTPAPLAASLPTFATGTSKFNPAAMLASLGWSGAGLGKDGEGMVKPIDVQLRPVKAGLAFGGRTEMTKQTKAEEKRRGHREGSGSGSEEDEEESSGGEGRRAGRRKKADKKGKGKVKGKEKEGGQARVEERSWTKREKKPRKPRVEHRSYEELIEEAGGMPETDPGVGKVYDAMGREHASLAAALAHHAVPTQAESSTHLPELRHNLRLICDSNRRNLDVLARQGADILERRRWVRRERDEAERKVAAQRVQAQSLRNVLEIVNELEKIGSATQRSSRERLSKGTVAAGLGNMSLDGKGEGESELDLFDPIISRMISQHGDDVQKYGLDEALVGAIAPTIKNVLRHWDPFMQPSRLLVHFSRWQDVMLQDRLPSDRRTAGKEDTMRPFETLLWQLWMPPVRSALNNRWDPSLDPTLPLPLIEMWKPLLPSFIMENLVTQLLLPKLSRAVSDWNPAWRRRSGHQAAVELHQIVFPWLPLLSDRLDDIMADAKRRVKSMLKSWKVTVPMPAQLEEWKEIIEVNEWDSMLLVNIVPKLSARLRDEFEVNPGEQDVGPLEDVLAWRRVLRKSVLSRMLEMEFFTKWLRLLHMWLTQPSIDFEEVAQWFAYWKSWFPEDIAELPGIIHGFQKGMSLIEDAAALGDDRDNLPMPDLSPLSRAAFTAAQDALDRQHHHHHPALKASQPTGANREVTFRGIVEEAAASADLFVMPLNRSHAQTGHALYRLSNSVDSKAGAGGKGAVFYIDDEVCFAEVVHPAEGGGVEFEPVSIEELIEMARAGGAR</sequence>
<feature type="compositionally biased region" description="Polar residues" evidence="2">
    <location>
        <begin position="266"/>
        <end position="287"/>
    </location>
</feature>
<feature type="region of interest" description="Disordered" evidence="2">
    <location>
        <begin position="1"/>
        <end position="311"/>
    </location>
</feature>
<evidence type="ECO:0000313" key="5">
    <source>
        <dbReference type="Proteomes" id="UP000078113"/>
    </source>
</evidence>
<comment type="similarity">
    <text evidence="1">Belongs to the TFP11/STIP family.</text>
</comment>
<organism evidence="4 5">
    <name type="scientific">Tilletia walkeri</name>
    <dbReference type="NCBI Taxonomy" id="117179"/>
    <lineage>
        <taxon>Eukaryota</taxon>
        <taxon>Fungi</taxon>
        <taxon>Dikarya</taxon>
        <taxon>Basidiomycota</taxon>
        <taxon>Ustilaginomycotina</taxon>
        <taxon>Exobasidiomycetes</taxon>
        <taxon>Tilletiales</taxon>
        <taxon>Tilletiaceae</taxon>
        <taxon>Tilletia</taxon>
    </lineage>
</organism>
<dbReference type="InterPro" id="IPR000467">
    <property type="entry name" value="G_patch_dom"/>
</dbReference>
<comment type="caution">
    <text evidence="4">The sequence shown here is derived from an EMBL/GenBank/DDBJ whole genome shotgun (WGS) entry which is preliminary data.</text>
</comment>
<dbReference type="Pfam" id="PF01585">
    <property type="entry name" value="G-patch"/>
    <property type="match status" value="1"/>
</dbReference>
<dbReference type="GO" id="GO:0000390">
    <property type="term" value="P:spliceosomal complex disassembly"/>
    <property type="evidence" value="ECO:0007669"/>
    <property type="project" value="InterPro"/>
</dbReference>
<feature type="compositionally biased region" description="Basic and acidic residues" evidence="2">
    <location>
        <begin position="366"/>
        <end position="383"/>
    </location>
</feature>
<feature type="compositionally biased region" description="Acidic residues" evidence="2">
    <location>
        <begin position="108"/>
        <end position="125"/>
    </location>
</feature>
<feature type="compositionally biased region" description="Basic residues" evidence="2">
    <location>
        <begin position="79"/>
        <end position="91"/>
    </location>
</feature>
<dbReference type="Proteomes" id="UP000078113">
    <property type="component" value="Unassembled WGS sequence"/>
</dbReference>
<dbReference type="PANTHER" id="PTHR23329">
    <property type="entry name" value="TUFTELIN-INTERACTING PROTEIN 11-RELATED"/>
    <property type="match status" value="1"/>
</dbReference>
<protein>
    <recommendedName>
        <fullName evidence="3">G-patch domain-containing protein</fullName>
    </recommendedName>
</protein>
<keyword evidence="5" id="KW-1185">Reference proteome</keyword>
<evidence type="ECO:0000256" key="1">
    <source>
        <dbReference type="ARBA" id="ARBA00010900"/>
    </source>
</evidence>
<dbReference type="PANTHER" id="PTHR23329:SF1">
    <property type="entry name" value="TUFTELIN-INTERACTING PROTEIN 11"/>
    <property type="match status" value="1"/>
</dbReference>
<feature type="compositionally biased region" description="Pro residues" evidence="2">
    <location>
        <begin position="237"/>
        <end position="260"/>
    </location>
</feature>
<accession>A0A8X7T481</accession>
<feature type="region of interest" description="Disordered" evidence="2">
    <location>
        <begin position="357"/>
        <end position="466"/>
    </location>
</feature>
<dbReference type="Pfam" id="PF07842">
    <property type="entry name" value="GCFC"/>
    <property type="match status" value="1"/>
</dbReference>
<feature type="compositionally biased region" description="Basic residues" evidence="2">
    <location>
        <begin position="403"/>
        <end position="417"/>
    </location>
</feature>